<dbReference type="Proteomes" id="UP000192257">
    <property type="component" value="Unassembled WGS sequence"/>
</dbReference>
<keyword evidence="1" id="KW-0472">Membrane</keyword>
<comment type="caution">
    <text evidence="2">The sequence shown here is derived from an EMBL/GenBank/DDBJ whole genome shotgun (WGS) entry which is preliminary data.</text>
</comment>
<name>A0A1X0NTP8_9TRYP</name>
<dbReference type="RefSeq" id="XP_028881919.1">
    <property type="nucleotide sequence ID" value="XM_029026947.1"/>
</dbReference>
<proteinExistence type="predicted"/>
<evidence type="ECO:0000313" key="3">
    <source>
        <dbReference type="Proteomes" id="UP000192257"/>
    </source>
</evidence>
<keyword evidence="1" id="KW-0812">Transmembrane</keyword>
<feature type="transmembrane region" description="Helical" evidence="1">
    <location>
        <begin position="20"/>
        <end position="42"/>
    </location>
</feature>
<dbReference type="AlphaFoldDB" id="A0A1X0NTP8"/>
<keyword evidence="1" id="KW-1133">Transmembrane helix</keyword>
<gene>
    <name evidence="2" type="ORF">TM35_000202620</name>
</gene>
<reference evidence="2 3" key="1">
    <citation type="submission" date="2017-03" db="EMBL/GenBank/DDBJ databases">
        <title>An alternative strategy for trypanosome survival in the mammalian bloodstream revealed through genome and transcriptome analysis of the ubiquitous bovine parasite Trypanosoma (Megatrypanum) theileri.</title>
        <authorList>
            <person name="Kelly S."/>
            <person name="Ivens A."/>
            <person name="Mott A."/>
            <person name="O'Neill E."/>
            <person name="Emms D."/>
            <person name="Macleod O."/>
            <person name="Voorheis P."/>
            <person name="Matthews J."/>
            <person name="Matthews K."/>
            <person name="Carrington M."/>
        </authorList>
    </citation>
    <scope>NUCLEOTIDE SEQUENCE [LARGE SCALE GENOMIC DNA]</scope>
    <source>
        <strain evidence="2">Edinburgh</strain>
    </source>
</reference>
<protein>
    <submittedName>
        <fullName evidence="2">Uncharacterized protein</fullName>
    </submittedName>
</protein>
<keyword evidence="3" id="KW-1185">Reference proteome</keyword>
<dbReference type="VEuPathDB" id="TriTrypDB:TM35_000202620"/>
<evidence type="ECO:0000313" key="2">
    <source>
        <dbReference type="EMBL" id="ORC87853.1"/>
    </source>
</evidence>
<organism evidence="2 3">
    <name type="scientific">Trypanosoma theileri</name>
    <dbReference type="NCBI Taxonomy" id="67003"/>
    <lineage>
        <taxon>Eukaryota</taxon>
        <taxon>Discoba</taxon>
        <taxon>Euglenozoa</taxon>
        <taxon>Kinetoplastea</taxon>
        <taxon>Metakinetoplastina</taxon>
        <taxon>Trypanosomatida</taxon>
        <taxon>Trypanosomatidae</taxon>
        <taxon>Trypanosoma</taxon>
    </lineage>
</organism>
<dbReference type="GeneID" id="39986727"/>
<accession>A0A1X0NTP8</accession>
<dbReference type="EMBL" id="NBCO01000020">
    <property type="protein sequence ID" value="ORC87853.1"/>
    <property type="molecule type" value="Genomic_DNA"/>
</dbReference>
<sequence length="118" mass="13135">MRNNTTAMHPINTVSFLDFIHIIATGCPVHFSLTLLSFLFCVKSSNKETIPFLSIMHKNVNTNKGSPGGVHHLPSFPLQSPEKTTATEATLQQTTHTFVSALPQHYSSHHHHYQSAIM</sequence>
<evidence type="ECO:0000256" key="1">
    <source>
        <dbReference type="SAM" id="Phobius"/>
    </source>
</evidence>